<dbReference type="InterPro" id="IPR011991">
    <property type="entry name" value="ArsR-like_HTH"/>
</dbReference>
<proteinExistence type="predicted"/>
<reference evidence="7 9" key="2">
    <citation type="submission" date="2018-04" db="EMBL/GenBank/DDBJ databases">
        <title>Genomic Encyclopedia of Type Strains, Phase IV (KMG-IV): sequencing the most valuable type-strain genomes for metagenomic binning, comparative biology and taxonomic classification.</title>
        <authorList>
            <person name="Goeker M."/>
        </authorList>
    </citation>
    <scope>NUCLEOTIDE SEQUENCE [LARGE SCALE GENOMIC DNA]</scope>
    <source>
        <strain evidence="7 9">DSM 28688</strain>
    </source>
</reference>
<evidence type="ECO:0000259" key="5">
    <source>
        <dbReference type="PROSITE" id="PS50987"/>
    </source>
</evidence>
<gene>
    <name evidence="7" type="ORF">C8D92_10365</name>
    <name evidence="6" type="ORF">CF392_07380</name>
</gene>
<name>A0A2A2I496_9GAMM</name>
<dbReference type="GO" id="GO:0003677">
    <property type="term" value="F:DNA binding"/>
    <property type="evidence" value="ECO:0007669"/>
    <property type="project" value="UniProtKB-KW"/>
</dbReference>
<protein>
    <submittedName>
        <fullName evidence="6 7">Transcriptional regulator</fullName>
    </submittedName>
</protein>
<dbReference type="InterPro" id="IPR051081">
    <property type="entry name" value="HTH_MetalResp_TranReg"/>
</dbReference>
<keyword evidence="3" id="KW-0238">DNA-binding</keyword>
<dbReference type="Proteomes" id="UP000245887">
    <property type="component" value="Unassembled WGS sequence"/>
</dbReference>
<dbReference type="EMBL" id="NMPM01000037">
    <property type="protein sequence ID" value="PAV26104.1"/>
    <property type="molecule type" value="Genomic_DNA"/>
</dbReference>
<keyword evidence="8" id="KW-1185">Reference proteome</keyword>
<feature type="domain" description="HTH arsR-type" evidence="5">
    <location>
        <begin position="2"/>
        <end position="97"/>
    </location>
</feature>
<accession>A0A2A2I496</accession>
<evidence type="ECO:0000256" key="1">
    <source>
        <dbReference type="ARBA" id="ARBA00022849"/>
    </source>
</evidence>
<evidence type="ECO:0000256" key="3">
    <source>
        <dbReference type="ARBA" id="ARBA00023125"/>
    </source>
</evidence>
<organism evidence="6 8">
    <name type="scientific">Tamilnaduibacter salinus</name>
    <dbReference type="NCBI Taxonomy" id="1484056"/>
    <lineage>
        <taxon>Bacteria</taxon>
        <taxon>Pseudomonadati</taxon>
        <taxon>Pseudomonadota</taxon>
        <taxon>Gammaproteobacteria</taxon>
        <taxon>Pseudomonadales</taxon>
        <taxon>Marinobacteraceae</taxon>
        <taxon>Tamilnaduibacter</taxon>
    </lineage>
</organism>
<evidence type="ECO:0000313" key="6">
    <source>
        <dbReference type="EMBL" id="PAV26104.1"/>
    </source>
</evidence>
<keyword evidence="4" id="KW-0804">Transcription</keyword>
<dbReference type="PANTHER" id="PTHR33154:SF18">
    <property type="entry name" value="ARSENICAL RESISTANCE OPERON REPRESSOR"/>
    <property type="match status" value="1"/>
</dbReference>
<dbReference type="NCBIfam" id="NF033788">
    <property type="entry name" value="HTH_metalloreg"/>
    <property type="match status" value="1"/>
</dbReference>
<dbReference type="AlphaFoldDB" id="A0A2A2I496"/>
<dbReference type="GO" id="GO:0003700">
    <property type="term" value="F:DNA-binding transcription factor activity"/>
    <property type="evidence" value="ECO:0007669"/>
    <property type="project" value="InterPro"/>
</dbReference>
<comment type="caution">
    <text evidence="6">The sequence shown here is derived from an EMBL/GenBank/DDBJ whole genome shotgun (WGS) entry which is preliminary data.</text>
</comment>
<reference evidence="6 8" key="1">
    <citation type="submission" date="2017-07" db="EMBL/GenBank/DDBJ databases">
        <title>Tamlnaduibacter salinus (Mi-7) genome sequencing.</title>
        <authorList>
            <person name="Verma A."/>
            <person name="Krishnamurthi S."/>
        </authorList>
    </citation>
    <scope>NUCLEOTIDE SEQUENCE [LARGE SCALE GENOMIC DNA]</scope>
    <source>
        <strain evidence="6 8">Mi-7</strain>
    </source>
</reference>
<dbReference type="EMBL" id="QEKQ01000003">
    <property type="protein sequence ID" value="PVY77380.1"/>
    <property type="molecule type" value="Genomic_DNA"/>
</dbReference>
<dbReference type="PROSITE" id="PS50987">
    <property type="entry name" value="HTH_ARSR_2"/>
    <property type="match status" value="1"/>
</dbReference>
<dbReference type="Pfam" id="PF12840">
    <property type="entry name" value="HTH_20"/>
    <property type="match status" value="1"/>
</dbReference>
<evidence type="ECO:0000256" key="2">
    <source>
        <dbReference type="ARBA" id="ARBA00023015"/>
    </source>
</evidence>
<evidence type="ECO:0000313" key="9">
    <source>
        <dbReference type="Proteomes" id="UP000245887"/>
    </source>
</evidence>
<dbReference type="OrthoDB" id="46768at2"/>
<dbReference type="CDD" id="cd00090">
    <property type="entry name" value="HTH_ARSR"/>
    <property type="match status" value="1"/>
</dbReference>
<evidence type="ECO:0000313" key="8">
    <source>
        <dbReference type="Proteomes" id="UP000218332"/>
    </source>
</evidence>
<dbReference type="SUPFAM" id="SSF46785">
    <property type="entry name" value="Winged helix' DNA-binding domain"/>
    <property type="match status" value="1"/>
</dbReference>
<sequence>MTPRGDADALTKAFKALSNPNRLRIYQELVDQQIDPLTNSGCKLVDVINSLKIGAPTISHHVKELANADLIRVERQGRFVTCHVNDAMRDELRGFFR</sequence>
<dbReference type="InterPro" id="IPR036390">
    <property type="entry name" value="WH_DNA-bd_sf"/>
</dbReference>
<dbReference type="RefSeq" id="WP_095610818.1">
    <property type="nucleotide sequence ID" value="NZ_NMPM01000037.1"/>
</dbReference>
<dbReference type="SMART" id="SM00418">
    <property type="entry name" value="HTH_ARSR"/>
    <property type="match status" value="1"/>
</dbReference>
<evidence type="ECO:0000313" key="7">
    <source>
        <dbReference type="EMBL" id="PVY77380.1"/>
    </source>
</evidence>
<keyword evidence="2" id="KW-0805">Transcription regulation</keyword>
<dbReference type="InterPro" id="IPR001845">
    <property type="entry name" value="HTH_ArsR_DNA-bd_dom"/>
</dbReference>
<dbReference type="PANTHER" id="PTHR33154">
    <property type="entry name" value="TRANSCRIPTIONAL REGULATOR, ARSR FAMILY"/>
    <property type="match status" value="1"/>
</dbReference>
<dbReference type="Proteomes" id="UP000218332">
    <property type="component" value="Unassembled WGS sequence"/>
</dbReference>
<evidence type="ECO:0000256" key="4">
    <source>
        <dbReference type="ARBA" id="ARBA00023163"/>
    </source>
</evidence>
<keyword evidence="1" id="KW-0059">Arsenical resistance</keyword>
<dbReference type="Gene3D" id="1.10.10.10">
    <property type="entry name" value="Winged helix-like DNA-binding domain superfamily/Winged helix DNA-binding domain"/>
    <property type="match status" value="1"/>
</dbReference>
<dbReference type="InterPro" id="IPR036388">
    <property type="entry name" value="WH-like_DNA-bd_sf"/>
</dbReference>
<dbReference type="GO" id="GO:0046685">
    <property type="term" value="P:response to arsenic-containing substance"/>
    <property type="evidence" value="ECO:0007669"/>
    <property type="project" value="UniProtKB-KW"/>
</dbReference>